<dbReference type="Gene3D" id="6.20.150.10">
    <property type="match status" value="1"/>
</dbReference>
<reference evidence="1" key="2">
    <citation type="submission" date="2023-07" db="EMBL/GenBank/DDBJ databases">
        <authorList>
            <person name="Aydin F."/>
            <person name="Tarhane S."/>
            <person name="Saticioglu I.B."/>
            <person name="Karakaya E."/>
            <person name="Abay S."/>
            <person name="Guran O."/>
            <person name="Bozkurt E."/>
            <person name="Uzum N."/>
            <person name="Olgun K."/>
            <person name="Jablonski D."/>
        </authorList>
    </citation>
    <scope>NUCLEOTIDE SEQUENCE</scope>
    <source>
        <strain evidence="1">Faydin-H75</strain>
    </source>
</reference>
<sequence length="158" mass="16930">MFGEVKIYIGSVIETKGNQIKVDILGTKTEFITYIGGFSKFNSHFIPPVVGELVMVISFLESNLYLALSLPSPNIHSDSNTEFITYDDGTKISYDANKSELNINAVKNITIICKNASITADSVDLGNSSGAGVVTTQCICPFTGSPHAQGSTKVRACL</sequence>
<evidence type="ECO:0000313" key="4">
    <source>
        <dbReference type="Proteomes" id="UP001240777"/>
    </source>
</evidence>
<evidence type="ECO:0008006" key="5">
    <source>
        <dbReference type="Google" id="ProtNLM"/>
    </source>
</evidence>
<dbReference type="Proteomes" id="UP001177258">
    <property type="component" value="Unassembled WGS sequence"/>
</dbReference>
<name>A0AA90TFL3_9HELI</name>
<dbReference type="EMBL" id="JAUYZK010000015">
    <property type="protein sequence ID" value="MDP2539765.1"/>
    <property type="molecule type" value="Genomic_DNA"/>
</dbReference>
<proteinExistence type="predicted"/>
<protein>
    <recommendedName>
        <fullName evidence="5">Baseplate assembly protein</fullName>
    </recommendedName>
</protein>
<comment type="caution">
    <text evidence="2">The sequence shown here is derived from an EMBL/GenBank/DDBJ whole genome shotgun (WGS) entry which is preliminary data.</text>
</comment>
<evidence type="ECO:0000313" key="3">
    <source>
        <dbReference type="Proteomes" id="UP001177258"/>
    </source>
</evidence>
<dbReference type="EMBL" id="JAUPEV010000017">
    <property type="protein sequence ID" value="MDO7253904.1"/>
    <property type="molecule type" value="Genomic_DNA"/>
</dbReference>
<gene>
    <name evidence="1" type="ORF">Q5I04_08305</name>
    <name evidence="2" type="ORF">Q5I06_08260</name>
</gene>
<organism evidence="2 3">
    <name type="scientific">Helicobacter cappadocius</name>
    <dbReference type="NCBI Taxonomy" id="3063998"/>
    <lineage>
        <taxon>Bacteria</taxon>
        <taxon>Pseudomonadati</taxon>
        <taxon>Campylobacterota</taxon>
        <taxon>Epsilonproteobacteria</taxon>
        <taxon>Campylobacterales</taxon>
        <taxon>Helicobacteraceae</taxon>
        <taxon>Helicobacter</taxon>
    </lineage>
</organism>
<accession>A0AA90TFL3</accession>
<reference evidence="2 4" key="1">
    <citation type="submission" date="2023-07" db="EMBL/GenBank/DDBJ databases">
        <title>Unpublished Manusciprt.</title>
        <authorList>
            <person name="Aydin F."/>
            <person name="Tarhane S."/>
            <person name="Saticioglu I.B."/>
            <person name="Karakaya E."/>
            <person name="Abay S."/>
            <person name="Guran O."/>
            <person name="Bozkurt E."/>
            <person name="Uzum N."/>
            <person name="Olgun K."/>
            <person name="Jablonski D."/>
        </authorList>
    </citation>
    <scope>NUCLEOTIDE SEQUENCE</scope>
    <source>
        <strain evidence="4">faydin-H75</strain>
        <strain evidence="2">Faydin-H76</strain>
    </source>
</reference>
<reference evidence="1 3" key="3">
    <citation type="journal article" date="2024" name="Syst. Appl. Microbiol.">
        <title>Helicobacter cappadocius sp. nov., from lizards: The first psychrotrophic Helicobacter species.</title>
        <authorList>
            <person name="Aydin F."/>
            <person name="Tarhane S."/>
            <person name="Karakaya E."/>
            <person name="Abay S."/>
            <person name="Kayman T."/>
            <person name="Guran O."/>
            <person name="Bozkurt E."/>
            <person name="Uzum N."/>
            <person name="Avci A."/>
            <person name="Olgun K."/>
            <person name="Jablonski D."/>
            <person name="Guran C."/>
            <person name="Burcin Saticioglu I."/>
        </authorList>
    </citation>
    <scope>NUCLEOTIDE SEQUENCE [LARGE SCALE GENOMIC DNA]</scope>
    <source>
        <strain evidence="1">Faydin-H75</strain>
        <strain evidence="3">faydin-H76</strain>
    </source>
</reference>
<dbReference type="RefSeq" id="WP_305517743.1">
    <property type="nucleotide sequence ID" value="NZ_JAUPEV010000017.1"/>
</dbReference>
<dbReference type="Proteomes" id="UP001240777">
    <property type="component" value="Unassembled WGS sequence"/>
</dbReference>
<keyword evidence="4" id="KW-1185">Reference proteome</keyword>
<evidence type="ECO:0000313" key="1">
    <source>
        <dbReference type="EMBL" id="MDO7253904.1"/>
    </source>
</evidence>
<dbReference type="AlphaFoldDB" id="A0AA90TFL3"/>
<evidence type="ECO:0000313" key="2">
    <source>
        <dbReference type="EMBL" id="MDP2539765.1"/>
    </source>
</evidence>